<dbReference type="InterPro" id="IPR000873">
    <property type="entry name" value="AMP-dep_synth/lig_dom"/>
</dbReference>
<dbReference type="PROSITE" id="PS00455">
    <property type="entry name" value="AMP_BINDING"/>
    <property type="match status" value="1"/>
</dbReference>
<reference evidence="7 8" key="1">
    <citation type="submission" date="2018-11" db="EMBL/GenBank/DDBJ databases">
        <title>Genome sequence of Saitozyma podzolica DSM 27192.</title>
        <authorList>
            <person name="Aliyu H."/>
            <person name="Gorte O."/>
            <person name="Ochsenreither K."/>
        </authorList>
    </citation>
    <scope>NUCLEOTIDE SEQUENCE [LARGE SCALE GENOMIC DNA]</scope>
    <source>
        <strain evidence="7 8">DSM 27192</strain>
    </source>
</reference>
<evidence type="ECO:0000313" key="7">
    <source>
        <dbReference type="EMBL" id="RSH92243.1"/>
    </source>
</evidence>
<keyword evidence="2 7" id="KW-0436">Ligase</keyword>
<evidence type="ECO:0000313" key="8">
    <source>
        <dbReference type="Proteomes" id="UP000279259"/>
    </source>
</evidence>
<protein>
    <submittedName>
        <fullName evidence="7">Long-chain fatty acid-CoA ligase</fullName>
    </submittedName>
</protein>
<dbReference type="GO" id="GO:0005811">
    <property type="term" value="C:lipid droplet"/>
    <property type="evidence" value="ECO:0007669"/>
    <property type="project" value="TreeGrafter"/>
</dbReference>
<gene>
    <name evidence="7" type="primary">FAA4_3</name>
    <name evidence="7" type="ORF">EHS25_008658</name>
</gene>
<evidence type="ECO:0000256" key="5">
    <source>
        <dbReference type="ARBA" id="ARBA00036813"/>
    </source>
</evidence>
<dbReference type="GO" id="GO:0005524">
    <property type="term" value="F:ATP binding"/>
    <property type="evidence" value="ECO:0007669"/>
    <property type="project" value="UniProtKB-KW"/>
</dbReference>
<dbReference type="InterPro" id="IPR042099">
    <property type="entry name" value="ANL_N_sf"/>
</dbReference>
<dbReference type="EMBL" id="RSCD01000006">
    <property type="protein sequence ID" value="RSH92243.1"/>
    <property type="molecule type" value="Genomic_DNA"/>
</dbReference>
<name>A0A427YMC4_9TREE</name>
<evidence type="ECO:0000259" key="6">
    <source>
        <dbReference type="Pfam" id="PF00501"/>
    </source>
</evidence>
<dbReference type="Proteomes" id="UP000279259">
    <property type="component" value="Unassembled WGS sequence"/>
</dbReference>
<evidence type="ECO:0000256" key="4">
    <source>
        <dbReference type="ARBA" id="ARBA00022840"/>
    </source>
</evidence>
<organism evidence="7 8">
    <name type="scientific">Saitozyma podzolica</name>
    <dbReference type="NCBI Taxonomy" id="1890683"/>
    <lineage>
        <taxon>Eukaryota</taxon>
        <taxon>Fungi</taxon>
        <taxon>Dikarya</taxon>
        <taxon>Basidiomycota</taxon>
        <taxon>Agaricomycotina</taxon>
        <taxon>Tremellomycetes</taxon>
        <taxon>Tremellales</taxon>
        <taxon>Trimorphomycetaceae</taxon>
        <taxon>Saitozyma</taxon>
    </lineage>
</organism>
<dbReference type="SUPFAM" id="SSF56801">
    <property type="entry name" value="Acetyl-CoA synthetase-like"/>
    <property type="match status" value="1"/>
</dbReference>
<comment type="catalytic activity">
    <reaction evidence="5">
        <text>a long-chain fatty acid + ATP + CoA = a long-chain fatty acyl-CoA + AMP + diphosphate</text>
        <dbReference type="Rhea" id="RHEA:15421"/>
        <dbReference type="ChEBI" id="CHEBI:30616"/>
        <dbReference type="ChEBI" id="CHEBI:33019"/>
        <dbReference type="ChEBI" id="CHEBI:57287"/>
        <dbReference type="ChEBI" id="CHEBI:57560"/>
        <dbReference type="ChEBI" id="CHEBI:83139"/>
        <dbReference type="ChEBI" id="CHEBI:456215"/>
        <dbReference type="EC" id="6.2.1.3"/>
    </reaction>
</comment>
<dbReference type="Pfam" id="PF00501">
    <property type="entry name" value="AMP-binding"/>
    <property type="match status" value="1"/>
</dbReference>
<feature type="domain" description="AMP-dependent synthetase/ligase" evidence="6">
    <location>
        <begin position="93"/>
        <end position="500"/>
    </location>
</feature>
<dbReference type="PANTHER" id="PTHR43272:SF83">
    <property type="entry name" value="ACYL-COA SYNTHETASE LONG-CHAIN, ISOFORM J"/>
    <property type="match status" value="1"/>
</dbReference>
<dbReference type="PANTHER" id="PTHR43272">
    <property type="entry name" value="LONG-CHAIN-FATTY-ACID--COA LIGASE"/>
    <property type="match status" value="1"/>
</dbReference>
<dbReference type="InterPro" id="IPR020845">
    <property type="entry name" value="AMP-binding_CS"/>
</dbReference>
<keyword evidence="3" id="KW-0547">Nucleotide-binding</keyword>
<dbReference type="GO" id="GO:0004467">
    <property type="term" value="F:long-chain fatty acid-CoA ligase activity"/>
    <property type="evidence" value="ECO:0007669"/>
    <property type="project" value="UniProtKB-EC"/>
</dbReference>
<evidence type="ECO:0000256" key="3">
    <source>
        <dbReference type="ARBA" id="ARBA00022741"/>
    </source>
</evidence>
<proteinExistence type="inferred from homology"/>
<evidence type="ECO:0000256" key="2">
    <source>
        <dbReference type="ARBA" id="ARBA00022598"/>
    </source>
</evidence>
<accession>A0A427YMC4</accession>
<dbReference type="GO" id="GO:0005783">
    <property type="term" value="C:endoplasmic reticulum"/>
    <property type="evidence" value="ECO:0007669"/>
    <property type="project" value="TreeGrafter"/>
</dbReference>
<sequence>MWKRQLANVPLPSDPTIRRSFLSPDELLTRPAGDEVLVVGDIFPYCARRYGDKVACSYRDVVDVVEERKVVKDSDGMEEEKVWKYFTLSDPIPVTFNTLASTVSHLTSSLLHLGFTDPALPIPSRPRVSIYADTSLRWQLMAQSFARLGHTITTAYTTLGEEGLLRSWQEPDVRMCFCGEGQVGMVAEVLDRAEKVRWIVYDGEERADKVSGSSQVSAWLCELLELGKSNPTKPEDLGPKPTEDDVFCIMYTSGSTGPPKGVILTNRNIISSLAGSTKLWGSLFDPKNDLLLAFLPLSHILEQFLEYTFYLVGVPLGYATVKTLLDDSVRGCKGDFAVYKPTLIAGVPAIYEMIRKGIVKKIHEAGPVVGTIFSLAVKGKQTLPWPISAVIDTVLFARVKAATGGRLRTAVTGGGAISKETQLFLSTVLAPMMQGYGLTETCGMTAITRPESWLPGSVGVLGPSTECKLQDVPDLGYINANKLPQGEIWLRGPNVFKGYLGMEELTRESFTEDGWFKTGDIGQWEPNGTLTIIDRIKHLVKLQNGEYIALDKVESVYKATDVVMMLCIAAPPSADRPIAIIYPHEGNLRNHLKAAGLPDDGTPAEWASDEKVKKYILGQMLQTAKKGGLGKMEMIRDVIVTKEEWSPDNGLLTPAMKLARPAISKAYEKEIKAS</sequence>
<dbReference type="Gene3D" id="3.40.50.12780">
    <property type="entry name" value="N-terminal domain of ligase-like"/>
    <property type="match status" value="1"/>
</dbReference>
<dbReference type="AlphaFoldDB" id="A0A427YMC4"/>
<dbReference type="STRING" id="1890683.A0A427YMC4"/>
<dbReference type="GO" id="GO:0035336">
    <property type="term" value="P:long-chain fatty-acyl-CoA metabolic process"/>
    <property type="evidence" value="ECO:0007669"/>
    <property type="project" value="TreeGrafter"/>
</dbReference>
<dbReference type="OrthoDB" id="1700726at2759"/>
<dbReference type="GO" id="GO:0005886">
    <property type="term" value="C:plasma membrane"/>
    <property type="evidence" value="ECO:0007669"/>
    <property type="project" value="TreeGrafter"/>
</dbReference>
<keyword evidence="4" id="KW-0067">ATP-binding</keyword>
<keyword evidence="8" id="KW-1185">Reference proteome</keyword>
<comment type="similarity">
    <text evidence="1">Belongs to the ATP-dependent AMP-binding enzyme family.</text>
</comment>
<evidence type="ECO:0000256" key="1">
    <source>
        <dbReference type="ARBA" id="ARBA00006432"/>
    </source>
</evidence>
<comment type="caution">
    <text evidence="7">The sequence shown here is derived from an EMBL/GenBank/DDBJ whole genome shotgun (WGS) entry which is preliminary data.</text>
</comment>